<protein>
    <submittedName>
        <fullName evidence="1">Peptidase M23</fullName>
    </submittedName>
</protein>
<dbReference type="AlphaFoldDB" id="A0A2A7W748"/>
<gene>
    <name evidence="1" type="ORF">CN684_00975</name>
</gene>
<evidence type="ECO:0000313" key="1">
    <source>
        <dbReference type="EMBL" id="PEJ11554.1"/>
    </source>
</evidence>
<reference evidence="1 2" key="1">
    <citation type="submission" date="2017-09" db="EMBL/GenBank/DDBJ databases">
        <title>Large-scale bioinformatics analysis of Bacillus genomes uncovers conserved roles of natural products in bacterial physiology.</title>
        <authorList>
            <consortium name="Agbiome Team Llc"/>
            <person name="Bleich R.M."/>
            <person name="Grubbs K.J."/>
            <person name="Santa Maria K.C."/>
            <person name="Allen S.E."/>
            <person name="Farag S."/>
            <person name="Shank E.A."/>
            <person name="Bowers A."/>
        </authorList>
    </citation>
    <scope>NUCLEOTIDE SEQUENCE [LARGE SCALE GENOMIC DNA]</scope>
    <source>
        <strain evidence="1 2">AFS004017</strain>
    </source>
</reference>
<organism evidence="1 2">
    <name type="scientific">Bacillus wiedmannii</name>
    <dbReference type="NCBI Taxonomy" id="1890302"/>
    <lineage>
        <taxon>Bacteria</taxon>
        <taxon>Bacillati</taxon>
        <taxon>Bacillota</taxon>
        <taxon>Bacilli</taxon>
        <taxon>Bacillales</taxon>
        <taxon>Bacillaceae</taxon>
        <taxon>Bacillus</taxon>
        <taxon>Bacillus cereus group</taxon>
    </lineage>
</organism>
<feature type="non-terminal residue" evidence="1">
    <location>
        <position position="1"/>
    </location>
</feature>
<name>A0A2A7W748_9BACI</name>
<comment type="caution">
    <text evidence="1">The sequence shown here is derived from an EMBL/GenBank/DDBJ whole genome shotgun (WGS) entry which is preliminary data.</text>
</comment>
<dbReference type="EMBL" id="NUEL01000003">
    <property type="protein sequence ID" value="PEJ11554.1"/>
    <property type="molecule type" value="Genomic_DNA"/>
</dbReference>
<sequence>EPQTVFFRKEGWIDSGGNRWTPEKHFDIVDIR</sequence>
<accession>A0A2A7W748</accession>
<dbReference type="Proteomes" id="UP000220045">
    <property type="component" value="Unassembled WGS sequence"/>
</dbReference>
<evidence type="ECO:0000313" key="2">
    <source>
        <dbReference type="Proteomes" id="UP000220045"/>
    </source>
</evidence>
<proteinExistence type="predicted"/>